<dbReference type="PANTHER" id="PTHR30136:SF34">
    <property type="entry name" value="TRANSCRIPTIONAL REGULATOR"/>
    <property type="match status" value="1"/>
</dbReference>
<dbReference type="Gene3D" id="3.30.450.40">
    <property type="match status" value="1"/>
</dbReference>
<dbReference type="InterPro" id="IPR036388">
    <property type="entry name" value="WH-like_DNA-bd_sf"/>
</dbReference>
<accession>A0A2T2XFW2</accession>
<gene>
    <name evidence="8" type="ORF">C7B46_09990</name>
</gene>
<dbReference type="Proteomes" id="UP000242972">
    <property type="component" value="Unassembled WGS sequence"/>
</dbReference>
<name>A0A2T2XFW2_9FIRM</name>
<dbReference type="SUPFAM" id="SSF55781">
    <property type="entry name" value="GAF domain-like"/>
    <property type="match status" value="1"/>
</dbReference>
<dbReference type="EMBL" id="PXYW01000021">
    <property type="protein sequence ID" value="PSR33379.1"/>
    <property type="molecule type" value="Genomic_DNA"/>
</dbReference>
<evidence type="ECO:0000313" key="8">
    <source>
        <dbReference type="EMBL" id="PSR33379.1"/>
    </source>
</evidence>
<dbReference type="InterPro" id="IPR014757">
    <property type="entry name" value="Tscrpt_reg_IclR_C"/>
</dbReference>
<dbReference type="InterPro" id="IPR050707">
    <property type="entry name" value="HTH_MetabolicPath_Reg"/>
</dbReference>
<dbReference type="SUPFAM" id="SSF46785">
    <property type="entry name" value="Winged helix' DNA-binding domain"/>
    <property type="match status" value="1"/>
</dbReference>
<dbReference type="FunFam" id="1.10.10.10:FF:000056">
    <property type="entry name" value="IclR family transcriptional regulator"/>
    <property type="match status" value="1"/>
</dbReference>
<organism evidence="8 9">
    <name type="scientific">Sulfobacillus benefaciens</name>
    <dbReference type="NCBI Taxonomy" id="453960"/>
    <lineage>
        <taxon>Bacteria</taxon>
        <taxon>Bacillati</taxon>
        <taxon>Bacillota</taxon>
        <taxon>Clostridia</taxon>
        <taxon>Eubacteriales</taxon>
        <taxon>Clostridiales Family XVII. Incertae Sedis</taxon>
        <taxon>Sulfobacillus</taxon>
    </lineage>
</organism>
<evidence type="ECO:0000259" key="7">
    <source>
        <dbReference type="PROSITE" id="PS51078"/>
    </source>
</evidence>
<dbReference type="AlphaFoldDB" id="A0A2T2XFW2"/>
<proteinExistence type="predicted"/>
<evidence type="ECO:0000256" key="2">
    <source>
        <dbReference type="ARBA" id="ARBA00023125"/>
    </source>
</evidence>
<protein>
    <recommendedName>
        <fullName evidence="5">Glycerol operon regulatory protein</fullName>
    </recommendedName>
</protein>
<dbReference type="PROSITE" id="PS51077">
    <property type="entry name" value="HTH_ICLR"/>
    <property type="match status" value="1"/>
</dbReference>
<dbReference type="InterPro" id="IPR029016">
    <property type="entry name" value="GAF-like_dom_sf"/>
</dbReference>
<dbReference type="PROSITE" id="PS51078">
    <property type="entry name" value="ICLR_ED"/>
    <property type="match status" value="1"/>
</dbReference>
<dbReference type="Gene3D" id="1.10.10.10">
    <property type="entry name" value="Winged helix-like DNA-binding domain superfamily/Winged helix DNA-binding domain"/>
    <property type="match status" value="1"/>
</dbReference>
<evidence type="ECO:0000259" key="6">
    <source>
        <dbReference type="PROSITE" id="PS51077"/>
    </source>
</evidence>
<keyword evidence="2" id="KW-0238">DNA-binding</keyword>
<reference evidence="8 9" key="1">
    <citation type="journal article" date="2014" name="BMC Genomics">
        <title>Comparison of environmental and isolate Sulfobacillus genomes reveals diverse carbon, sulfur, nitrogen, and hydrogen metabolisms.</title>
        <authorList>
            <person name="Justice N.B."/>
            <person name="Norman A."/>
            <person name="Brown C.T."/>
            <person name="Singh A."/>
            <person name="Thomas B.C."/>
            <person name="Banfield J.F."/>
        </authorList>
    </citation>
    <scope>NUCLEOTIDE SEQUENCE [LARGE SCALE GENOMIC DNA]</scope>
    <source>
        <strain evidence="8">AMDSBA4</strain>
    </source>
</reference>
<sequence>MAPRYFVLSVDKAFAVLESFSGERPHLSATEVGRISGLNKATARRLLLTLSDLGYVEAPANGKYRLSPKILQLSRRYLDGLDIPALALPILQDLTRNTGEASNIAVADGKDVVYVARVSVPQRILSTNLDVGSRLPLHATSLGKVLLFGMTSKERQVRLGTPPWPGFTSRTRITWEMLEQDFRAIAVSGVSVADRELDEGLCSMAAPIRDHTGHIVAAINLSAHHLTMPAQTLFQAHRNALLNAAQSISQSLGWTLSEEESLRE</sequence>
<dbReference type="Pfam" id="PF09339">
    <property type="entry name" value="HTH_IclR"/>
    <property type="match status" value="1"/>
</dbReference>
<dbReference type="GO" id="GO:0003700">
    <property type="term" value="F:DNA-binding transcription factor activity"/>
    <property type="evidence" value="ECO:0007669"/>
    <property type="project" value="TreeGrafter"/>
</dbReference>
<dbReference type="SMART" id="SM00346">
    <property type="entry name" value="HTH_ICLR"/>
    <property type="match status" value="1"/>
</dbReference>
<feature type="domain" description="HTH iclR-type" evidence="6">
    <location>
        <begin position="7"/>
        <end position="68"/>
    </location>
</feature>
<comment type="function">
    <text evidence="4">May be an activator protein for the gylABX operon.</text>
</comment>
<keyword evidence="1" id="KW-0805">Transcription regulation</keyword>
<evidence type="ECO:0000256" key="5">
    <source>
        <dbReference type="ARBA" id="ARBA00070406"/>
    </source>
</evidence>
<evidence type="ECO:0000256" key="3">
    <source>
        <dbReference type="ARBA" id="ARBA00023163"/>
    </source>
</evidence>
<comment type="caution">
    <text evidence="8">The sequence shown here is derived from an EMBL/GenBank/DDBJ whole genome shotgun (WGS) entry which is preliminary data.</text>
</comment>
<feature type="domain" description="IclR-ED" evidence="7">
    <location>
        <begin position="69"/>
        <end position="254"/>
    </location>
</feature>
<dbReference type="GO" id="GO:0045892">
    <property type="term" value="P:negative regulation of DNA-templated transcription"/>
    <property type="evidence" value="ECO:0007669"/>
    <property type="project" value="TreeGrafter"/>
</dbReference>
<keyword evidence="3" id="KW-0804">Transcription</keyword>
<dbReference type="Pfam" id="PF01614">
    <property type="entry name" value="IclR_C"/>
    <property type="match status" value="1"/>
</dbReference>
<dbReference type="InterPro" id="IPR005471">
    <property type="entry name" value="Tscrpt_reg_IclR_N"/>
</dbReference>
<dbReference type="InterPro" id="IPR036390">
    <property type="entry name" value="WH_DNA-bd_sf"/>
</dbReference>
<evidence type="ECO:0000313" key="9">
    <source>
        <dbReference type="Proteomes" id="UP000242972"/>
    </source>
</evidence>
<evidence type="ECO:0000256" key="1">
    <source>
        <dbReference type="ARBA" id="ARBA00023015"/>
    </source>
</evidence>
<dbReference type="GO" id="GO:0003677">
    <property type="term" value="F:DNA binding"/>
    <property type="evidence" value="ECO:0007669"/>
    <property type="project" value="UniProtKB-KW"/>
</dbReference>
<evidence type="ECO:0000256" key="4">
    <source>
        <dbReference type="ARBA" id="ARBA00058938"/>
    </source>
</evidence>
<dbReference type="PANTHER" id="PTHR30136">
    <property type="entry name" value="HELIX-TURN-HELIX TRANSCRIPTIONAL REGULATOR, ICLR FAMILY"/>
    <property type="match status" value="1"/>
</dbReference>